<gene>
    <name evidence="2" type="ORF">Atai01_56730</name>
</gene>
<reference evidence="2" key="1">
    <citation type="submission" date="2023-03" db="EMBL/GenBank/DDBJ databases">
        <title>Amycolatopsis taiwanensis NBRC 103393.</title>
        <authorList>
            <person name="Ichikawa N."/>
            <person name="Sato H."/>
            <person name="Tonouchi N."/>
        </authorList>
    </citation>
    <scope>NUCLEOTIDE SEQUENCE</scope>
    <source>
        <strain evidence="2">NBRC 103393</strain>
    </source>
</reference>
<organism evidence="2 3">
    <name type="scientific">Amycolatopsis taiwanensis</name>
    <dbReference type="NCBI Taxonomy" id="342230"/>
    <lineage>
        <taxon>Bacteria</taxon>
        <taxon>Bacillati</taxon>
        <taxon>Actinomycetota</taxon>
        <taxon>Actinomycetes</taxon>
        <taxon>Pseudonocardiales</taxon>
        <taxon>Pseudonocardiaceae</taxon>
        <taxon>Amycolatopsis</taxon>
    </lineage>
</organism>
<sequence length="651" mass="70556">MVLPAPNLDDRRFQDLVDDAKRYIQQNCPEWTDHNVSDPGVTLIEAFAYLMDQLLYRFNRVPERHYLRFLDLIGVRLVPPVAARSEVTFWLSAPRPEPVVIKAGTEVAGEVSEVDEQIVFTTDEELSISPVELSRVATIAAGETEPVDRSVALAGAEAVRCFGTAPAAGDLLLFGLSEAAPRAAVLLRLDCAVDGIGVDPTDPPLVWEAWTADDWQACELDRDSTGGFNRPGDVVLHLPPGHTTSVLARRRAGWLRCRLVEPAPGQPFYRESPQLSSATAATIGGTVGARHAEPVTDSELGISDGTPGQRFALPRTPVLGEDGPLRVLVSDAQGWQEWQEVDSFAESTATDRHLTLDRVAGEVCFGPAIRRPDGSIRGHGAIPPQGAVITVPRYRIGGGRRGNVGSGVLNRARDPIPFVYRVTNRRPAAGGVDGEAVADAAVRGPLLLRTRDRAVTPTDYEFLARAAARELARVRCVPAEPDSNAVRVLVIPHAGTHAGGRILFPELDPSTALLQRVTGYLDQRRPVGTRLIVEPPFYQGITVVATLQPTVRADADALRDAALATLYEYLSPLDGGPEGTGWPFGRAVQAGELYAVLQRLSGVDMVTQLRLFPADPVTGRRGEPTDRIGLAHNAVTFPFEHQVRVEVHHER</sequence>
<name>A0A9W6VJ17_9PSEU</name>
<protein>
    <submittedName>
        <fullName evidence="2">Baseplate assembly protein</fullName>
    </submittedName>
</protein>
<dbReference type="AlphaFoldDB" id="A0A9W6VJ17"/>
<proteinExistence type="predicted"/>
<feature type="region of interest" description="Disordered" evidence="1">
    <location>
        <begin position="287"/>
        <end position="316"/>
    </location>
</feature>
<dbReference type="Proteomes" id="UP001165136">
    <property type="component" value="Unassembled WGS sequence"/>
</dbReference>
<comment type="caution">
    <text evidence="2">The sequence shown here is derived from an EMBL/GenBank/DDBJ whole genome shotgun (WGS) entry which is preliminary data.</text>
</comment>
<dbReference type="NCBIfam" id="TIGR02243">
    <property type="entry name" value="putative baseplate assembly protein"/>
    <property type="match status" value="1"/>
</dbReference>
<dbReference type="InterPro" id="IPR011749">
    <property type="entry name" value="CHP02243"/>
</dbReference>
<dbReference type="RefSeq" id="WP_285488779.1">
    <property type="nucleotide sequence ID" value="NZ_BSTI01000014.1"/>
</dbReference>
<accession>A0A9W6VJ17</accession>
<evidence type="ECO:0000313" key="3">
    <source>
        <dbReference type="Proteomes" id="UP001165136"/>
    </source>
</evidence>
<evidence type="ECO:0000256" key="1">
    <source>
        <dbReference type="SAM" id="MobiDB-lite"/>
    </source>
</evidence>
<dbReference type="EMBL" id="BSTI01000014">
    <property type="protein sequence ID" value="GLY69054.1"/>
    <property type="molecule type" value="Genomic_DNA"/>
</dbReference>
<evidence type="ECO:0000313" key="2">
    <source>
        <dbReference type="EMBL" id="GLY69054.1"/>
    </source>
</evidence>
<keyword evidence="3" id="KW-1185">Reference proteome</keyword>